<sequence length="354" mass="38985">MAADNHIHEDESNDAVTPFGAPSSSVPSSLLDLPLHHMLRTLQLQHGLRHGDYQRYRHYLNRRLARLRKGVNATHRGGKAFESKNVHSLAYLEGDSSALKKEHLLLVLLNAERAWAFAMHLQQDAAGNQHMPSYVRSHLLRRLRRAGVWAARLLGLVEDASDQVTERTSLEVQAYAGWMGAAVDVEQEEWGHALVKLRTGYSILSQLGELGSLEEQDLFLSKADEVLQSARYCQYNLGEGSFEDLNLDVDTNGATKNIPEALVEKLNAVKEASRAAAATGLETVDWGGRQLHVSSKEVRLALIKLEEARTALESWLGSMAGAKIKQGVGGGGGKSPTPLSSRHMAMLYSGWAKR</sequence>
<dbReference type="PANTHER" id="PTHR12860:SF0">
    <property type="entry name" value="SIGNAL RECOGNITION PARTICLE SUBUNIT SRP68"/>
    <property type="match status" value="1"/>
</dbReference>
<evidence type="ECO:0000256" key="9">
    <source>
        <dbReference type="ARBA" id="ARBA00029498"/>
    </source>
</evidence>
<comment type="caution">
    <text evidence="11">The sequence shown here is derived from an EMBL/GenBank/DDBJ whole genome shotgun (WGS) entry which is preliminary data.</text>
</comment>
<evidence type="ECO:0000256" key="3">
    <source>
        <dbReference type="ARBA" id="ARBA00009352"/>
    </source>
</evidence>
<keyword evidence="12" id="KW-1185">Reference proteome</keyword>
<evidence type="ECO:0000313" key="11">
    <source>
        <dbReference type="EMBL" id="EWM24809.1"/>
    </source>
</evidence>
<keyword evidence="5" id="KW-0694">RNA-binding</keyword>
<proteinExistence type="inferred from homology"/>
<comment type="similarity">
    <text evidence="3">Belongs to the SRP68 family.</text>
</comment>
<dbReference type="AlphaFoldDB" id="W7TWS3"/>
<evidence type="ECO:0000256" key="6">
    <source>
        <dbReference type="ARBA" id="ARBA00023135"/>
    </source>
</evidence>
<evidence type="ECO:0000256" key="10">
    <source>
        <dbReference type="SAM" id="MobiDB-lite"/>
    </source>
</evidence>
<dbReference type="InterPro" id="IPR038253">
    <property type="entry name" value="SRP68_N_sf"/>
</dbReference>
<accession>W7TWS3</accession>
<dbReference type="OrthoDB" id="10255118at2759"/>
<reference evidence="11 12" key="1">
    <citation type="journal article" date="2014" name="Mol. Plant">
        <title>Chromosome Scale Genome Assembly and Transcriptome Profiling of Nannochloropsis gaditana in Nitrogen Depletion.</title>
        <authorList>
            <person name="Corteggiani Carpinelli E."/>
            <person name="Telatin A."/>
            <person name="Vitulo N."/>
            <person name="Forcato C."/>
            <person name="D'Angelo M."/>
            <person name="Schiavon R."/>
            <person name="Vezzi A."/>
            <person name="Giacometti G.M."/>
            <person name="Morosinotto T."/>
            <person name="Valle G."/>
        </authorList>
    </citation>
    <scope>NUCLEOTIDE SEQUENCE [LARGE SCALE GENOMIC DNA]</scope>
    <source>
        <strain evidence="11 12">B-31</strain>
    </source>
</reference>
<comment type="subcellular location">
    <subcellularLocation>
        <location evidence="1">Cytoplasm</location>
    </subcellularLocation>
    <subcellularLocation>
        <location evidence="2">Nucleus</location>
        <location evidence="2">Nucleolus</location>
    </subcellularLocation>
</comment>
<evidence type="ECO:0000256" key="5">
    <source>
        <dbReference type="ARBA" id="ARBA00022884"/>
    </source>
</evidence>
<evidence type="ECO:0000256" key="1">
    <source>
        <dbReference type="ARBA" id="ARBA00004496"/>
    </source>
</evidence>
<dbReference type="PANTHER" id="PTHR12860">
    <property type="entry name" value="SIGNAL RECOGNITION PARTICLE 68 KDA PROTEIN"/>
    <property type="match status" value="1"/>
</dbReference>
<dbReference type="Proteomes" id="UP000019335">
    <property type="component" value="Chromosome 12"/>
</dbReference>
<dbReference type="GO" id="GO:0006614">
    <property type="term" value="P:SRP-dependent cotranslational protein targeting to membrane"/>
    <property type="evidence" value="ECO:0007669"/>
    <property type="project" value="InterPro"/>
</dbReference>
<evidence type="ECO:0000313" key="12">
    <source>
        <dbReference type="Proteomes" id="UP000019335"/>
    </source>
</evidence>
<evidence type="ECO:0000256" key="7">
    <source>
        <dbReference type="ARBA" id="ARBA00023242"/>
    </source>
</evidence>
<organism evidence="11 12">
    <name type="scientific">Nannochloropsis gaditana</name>
    <dbReference type="NCBI Taxonomy" id="72520"/>
    <lineage>
        <taxon>Eukaryota</taxon>
        <taxon>Sar</taxon>
        <taxon>Stramenopiles</taxon>
        <taxon>Ochrophyta</taxon>
        <taxon>Eustigmatophyceae</taxon>
        <taxon>Eustigmatales</taxon>
        <taxon>Monodopsidaceae</taxon>
        <taxon>Nannochloropsis</taxon>
    </lineage>
</organism>
<dbReference type="GO" id="GO:0008312">
    <property type="term" value="F:7S RNA binding"/>
    <property type="evidence" value="ECO:0007669"/>
    <property type="project" value="InterPro"/>
</dbReference>
<dbReference type="GO" id="GO:0030942">
    <property type="term" value="F:endoplasmic reticulum signal peptide binding"/>
    <property type="evidence" value="ECO:0007669"/>
    <property type="project" value="InterPro"/>
</dbReference>
<evidence type="ECO:0000256" key="4">
    <source>
        <dbReference type="ARBA" id="ARBA00022490"/>
    </source>
</evidence>
<keyword evidence="8" id="KW-0687">Ribonucleoprotein</keyword>
<evidence type="ECO:0000256" key="8">
    <source>
        <dbReference type="ARBA" id="ARBA00023274"/>
    </source>
</evidence>
<keyword evidence="4" id="KW-0963">Cytoplasm</keyword>
<keyword evidence="6" id="KW-0733">Signal recognition particle</keyword>
<dbReference type="EMBL" id="AZIL01001103">
    <property type="protein sequence ID" value="EWM24809.1"/>
    <property type="molecule type" value="Genomic_DNA"/>
</dbReference>
<feature type="compositionally biased region" description="Basic and acidic residues" evidence="10">
    <location>
        <begin position="1"/>
        <end position="10"/>
    </location>
</feature>
<dbReference type="CDD" id="cd15481">
    <property type="entry name" value="SRP68-RBD"/>
    <property type="match status" value="1"/>
</dbReference>
<dbReference type="InterPro" id="IPR026258">
    <property type="entry name" value="SRP68"/>
</dbReference>
<dbReference type="Gene3D" id="1.10.3450.40">
    <property type="entry name" value="Signal recognition particle, SRP68 subunit, RNA-binding domain"/>
    <property type="match status" value="1"/>
</dbReference>
<gene>
    <name evidence="11" type="ORF">Naga_100294g1</name>
</gene>
<protein>
    <recommendedName>
        <fullName evidence="9">Signal recognition particle subunit SRP68</fullName>
    </recommendedName>
</protein>
<dbReference type="GO" id="GO:0005730">
    <property type="term" value="C:nucleolus"/>
    <property type="evidence" value="ECO:0007669"/>
    <property type="project" value="UniProtKB-SubCell"/>
</dbReference>
<evidence type="ECO:0000256" key="2">
    <source>
        <dbReference type="ARBA" id="ARBA00004604"/>
    </source>
</evidence>
<feature type="region of interest" description="Disordered" evidence="10">
    <location>
        <begin position="1"/>
        <end position="21"/>
    </location>
</feature>
<keyword evidence="7" id="KW-0539">Nucleus</keyword>
<name>W7TWS3_9STRA</name>
<dbReference type="GO" id="GO:0005047">
    <property type="term" value="F:signal recognition particle binding"/>
    <property type="evidence" value="ECO:0007669"/>
    <property type="project" value="InterPro"/>
</dbReference>
<dbReference type="InterPro" id="IPR034652">
    <property type="entry name" value="SRP68-RBD"/>
</dbReference>
<dbReference type="GO" id="GO:0005786">
    <property type="term" value="C:signal recognition particle, endoplasmic reticulum targeting"/>
    <property type="evidence" value="ECO:0007669"/>
    <property type="project" value="UniProtKB-KW"/>
</dbReference>
<dbReference type="Pfam" id="PF16969">
    <property type="entry name" value="SRP68"/>
    <property type="match status" value="1"/>
</dbReference>